<dbReference type="EMBL" id="QWLA01000060">
    <property type="protein sequence ID" value="RIH84272.1"/>
    <property type="molecule type" value="Genomic_DNA"/>
</dbReference>
<name>A0A399EP62_9DEIN</name>
<proteinExistence type="predicted"/>
<reference evidence="2 3" key="1">
    <citation type="submission" date="2018-08" db="EMBL/GenBank/DDBJ databases">
        <title>Meiothermus roseus NBRC 110900 genome sequencing project.</title>
        <authorList>
            <person name="Da Costa M.S."/>
            <person name="Albuquerque L."/>
            <person name="Raposo P."/>
            <person name="Froufe H.J.C."/>
            <person name="Barroso C.S."/>
            <person name="Egas C."/>
        </authorList>
    </citation>
    <scope>NUCLEOTIDE SEQUENCE [LARGE SCALE GENOMIC DNA]</scope>
    <source>
        <strain evidence="2 3">NBRC 110900</strain>
    </source>
</reference>
<gene>
    <name evidence="2" type="ORF">Mrose_02703</name>
</gene>
<keyword evidence="1" id="KW-0812">Transmembrane</keyword>
<protein>
    <submittedName>
        <fullName evidence="2">Uncharacterized protein</fullName>
    </submittedName>
</protein>
<dbReference type="Proteomes" id="UP000265341">
    <property type="component" value="Unassembled WGS sequence"/>
</dbReference>
<dbReference type="RefSeq" id="WP_119279137.1">
    <property type="nucleotide sequence ID" value="NZ_QWLA01000060.1"/>
</dbReference>
<accession>A0A399EP62</accession>
<keyword evidence="1" id="KW-1133">Transmembrane helix</keyword>
<evidence type="ECO:0000256" key="1">
    <source>
        <dbReference type="SAM" id="Phobius"/>
    </source>
</evidence>
<dbReference type="AlphaFoldDB" id="A0A399EP62"/>
<sequence>MLWVLLAAPLLLAACAPVPGFWEEVFEALFALVLLALLAAGAWALWQRGVGRLPGSSATPLTSRLRALRLRAQELSPEQRSRLEALILEAWEALEEGRRGLARERLQRAEAYLEFVQGERG</sequence>
<comment type="caution">
    <text evidence="2">The sequence shown here is derived from an EMBL/GenBank/DDBJ whole genome shotgun (WGS) entry which is preliminary data.</text>
</comment>
<keyword evidence="3" id="KW-1185">Reference proteome</keyword>
<evidence type="ECO:0000313" key="2">
    <source>
        <dbReference type="EMBL" id="RIH84272.1"/>
    </source>
</evidence>
<keyword evidence="1" id="KW-0472">Membrane</keyword>
<evidence type="ECO:0000313" key="3">
    <source>
        <dbReference type="Proteomes" id="UP000265341"/>
    </source>
</evidence>
<feature type="transmembrane region" description="Helical" evidence="1">
    <location>
        <begin position="25"/>
        <end position="46"/>
    </location>
</feature>
<organism evidence="2 3">
    <name type="scientific">Calidithermus roseus</name>
    <dbReference type="NCBI Taxonomy" id="1644118"/>
    <lineage>
        <taxon>Bacteria</taxon>
        <taxon>Thermotogati</taxon>
        <taxon>Deinococcota</taxon>
        <taxon>Deinococci</taxon>
        <taxon>Thermales</taxon>
        <taxon>Thermaceae</taxon>
        <taxon>Calidithermus</taxon>
    </lineage>
</organism>